<accession>A0A076PP76</accession>
<sequence length="144" mass="15501">MARDDEIVVDATDINHEASSNPWCFSPDDEESLGISAEALADFIGQVVAARQEQLGGNAPMLFYCWHEAQTRQLRFSLVSAAHGRLPFGCAVDPAAKLASIAADIVEKDWLNAEWGQPGPDQAAPDDLCEEPALSLAVFVAHLP</sequence>
<dbReference type="EMBL" id="CP006704">
    <property type="protein sequence ID" value="AIJ47538.1"/>
    <property type="molecule type" value="Genomic_DNA"/>
</dbReference>
<gene>
    <name evidence="1" type="ORF">O987_17125</name>
</gene>
<dbReference type="KEGG" id="ctes:O987_17125"/>
<reference evidence="1 2" key="1">
    <citation type="journal article" date="2014" name="Genome Announc.">
        <title>Complete Genome Sequence of Polychlorinated Biphenyl Degrader Comamonas testosteroni TK102 (NBRC 109938).</title>
        <authorList>
            <person name="Fukuda K."/>
            <person name="Hosoyama A."/>
            <person name="Tsuchikane K."/>
            <person name="Ohji S."/>
            <person name="Yamazoe A."/>
            <person name="Fujita N."/>
            <person name="Shintani M."/>
            <person name="Kimbara K."/>
        </authorList>
    </citation>
    <scope>NUCLEOTIDE SEQUENCE [LARGE SCALE GENOMIC DNA]</scope>
    <source>
        <strain evidence="1">TK102</strain>
    </source>
</reference>
<organism evidence="1 2">
    <name type="scientific">Comamonas testosteroni TK102</name>
    <dbReference type="NCBI Taxonomy" id="1392005"/>
    <lineage>
        <taxon>Bacteria</taxon>
        <taxon>Pseudomonadati</taxon>
        <taxon>Pseudomonadota</taxon>
        <taxon>Betaproteobacteria</taxon>
        <taxon>Burkholderiales</taxon>
        <taxon>Comamonadaceae</taxon>
        <taxon>Comamonas</taxon>
    </lineage>
</organism>
<evidence type="ECO:0000313" key="1">
    <source>
        <dbReference type="EMBL" id="AIJ47538.1"/>
    </source>
</evidence>
<dbReference type="Proteomes" id="UP000028782">
    <property type="component" value="Chromosome"/>
</dbReference>
<dbReference type="HOGENOM" id="CLU_1851740_0_0_4"/>
<name>A0A076PP76_COMTE</name>
<evidence type="ECO:0000313" key="2">
    <source>
        <dbReference type="Proteomes" id="UP000028782"/>
    </source>
</evidence>
<dbReference type="AlphaFoldDB" id="A0A076PP76"/>
<proteinExistence type="predicted"/>
<protein>
    <submittedName>
        <fullName evidence="1">Uncharacterized protein</fullName>
    </submittedName>
</protein>